<dbReference type="EMBL" id="BSDZ01000086">
    <property type="protein sequence ID" value="GLI69592.1"/>
    <property type="molecule type" value="Genomic_DNA"/>
</dbReference>
<comment type="caution">
    <text evidence="2">The sequence shown here is derived from an EMBL/GenBank/DDBJ whole genome shotgun (WGS) entry which is preliminary data.</text>
</comment>
<proteinExistence type="predicted"/>
<keyword evidence="3" id="KW-1185">Reference proteome</keyword>
<name>A0ABQ5SJQ6_9CHLO</name>
<evidence type="ECO:0000313" key="2">
    <source>
        <dbReference type="EMBL" id="GLI69592.1"/>
    </source>
</evidence>
<evidence type="ECO:0000313" key="3">
    <source>
        <dbReference type="Proteomes" id="UP001165090"/>
    </source>
</evidence>
<dbReference type="Proteomes" id="UP001165090">
    <property type="component" value="Unassembled WGS sequence"/>
</dbReference>
<feature type="region of interest" description="Disordered" evidence="1">
    <location>
        <begin position="85"/>
        <end position="129"/>
    </location>
</feature>
<organism evidence="2 3">
    <name type="scientific">Volvox africanus</name>
    <dbReference type="NCBI Taxonomy" id="51714"/>
    <lineage>
        <taxon>Eukaryota</taxon>
        <taxon>Viridiplantae</taxon>
        <taxon>Chlorophyta</taxon>
        <taxon>core chlorophytes</taxon>
        <taxon>Chlorophyceae</taxon>
        <taxon>CS clade</taxon>
        <taxon>Chlamydomonadales</taxon>
        <taxon>Volvocaceae</taxon>
        <taxon>Volvox</taxon>
    </lineage>
</organism>
<reference evidence="2 3" key="1">
    <citation type="journal article" date="2023" name="IScience">
        <title>Expanded male sex-determining region conserved during the evolution of homothallism in the green alga Volvox.</title>
        <authorList>
            <person name="Yamamoto K."/>
            <person name="Matsuzaki R."/>
            <person name="Mahakham W."/>
            <person name="Heman W."/>
            <person name="Sekimoto H."/>
            <person name="Kawachi M."/>
            <person name="Minakuchi Y."/>
            <person name="Toyoda A."/>
            <person name="Nozaki H."/>
        </authorList>
    </citation>
    <scope>NUCLEOTIDE SEQUENCE [LARGE SCALE GENOMIC DNA]</scope>
    <source>
        <strain evidence="2 3">NIES-4468</strain>
    </source>
</reference>
<protein>
    <recommendedName>
        <fullName evidence="4">AAA ATPase AAA+ lid domain-containing protein</fullName>
    </recommendedName>
</protein>
<gene>
    <name evidence="2" type="ORF">VaNZ11_014254</name>
</gene>
<accession>A0ABQ5SJQ6</accession>
<evidence type="ECO:0008006" key="4">
    <source>
        <dbReference type="Google" id="ProtNLM"/>
    </source>
</evidence>
<sequence length="168" mass="18666">MKCFAMELAMKRDTYTGQEVLAAATLFLHPALSTASEELHLLHCPNGVGSAPYLPLDAKADDIFEMGALPAAKRLTRVMQTDACMQRKHRTQRTQQQQCRHKRGREQAVAEANEEEHQHQQRSRRTRLSIAPCRTPRAAFVGGDLRRMLASVLTGGLTAVAMVMGNLL</sequence>
<evidence type="ECO:0000256" key="1">
    <source>
        <dbReference type="SAM" id="MobiDB-lite"/>
    </source>
</evidence>